<name>A0A4Y2IDZ4_ARAVE</name>
<sequence length="150" mass="17413">MGSRSLRLQHLRLPASRMCHRHYTVWVACSQQAVISYYLSDHSPPTSKFMLYGSRQRSRHKLVWSNYQPHPAKIEESTKQWVESSWPYFSLSAFWVNPSDESTESSSKFLDRTRWPSGKVSTSDPESSSLQTQFHSRSVANWDCCTLKHA</sequence>
<protein>
    <submittedName>
        <fullName evidence="2">Uncharacterized protein</fullName>
    </submittedName>
</protein>
<organism evidence="2 3">
    <name type="scientific">Araneus ventricosus</name>
    <name type="common">Orbweaver spider</name>
    <name type="synonym">Epeira ventricosa</name>
    <dbReference type="NCBI Taxonomy" id="182803"/>
    <lineage>
        <taxon>Eukaryota</taxon>
        <taxon>Metazoa</taxon>
        <taxon>Ecdysozoa</taxon>
        <taxon>Arthropoda</taxon>
        <taxon>Chelicerata</taxon>
        <taxon>Arachnida</taxon>
        <taxon>Araneae</taxon>
        <taxon>Araneomorphae</taxon>
        <taxon>Entelegynae</taxon>
        <taxon>Araneoidea</taxon>
        <taxon>Araneidae</taxon>
        <taxon>Araneus</taxon>
    </lineage>
</organism>
<reference evidence="2 3" key="1">
    <citation type="journal article" date="2019" name="Sci. Rep.">
        <title>Orb-weaving spider Araneus ventricosus genome elucidates the spidroin gene catalogue.</title>
        <authorList>
            <person name="Kono N."/>
            <person name="Nakamura H."/>
            <person name="Ohtoshi R."/>
            <person name="Moran D.A.P."/>
            <person name="Shinohara A."/>
            <person name="Yoshida Y."/>
            <person name="Fujiwara M."/>
            <person name="Mori M."/>
            <person name="Tomita M."/>
            <person name="Arakawa K."/>
        </authorList>
    </citation>
    <scope>NUCLEOTIDE SEQUENCE [LARGE SCALE GENOMIC DNA]</scope>
</reference>
<keyword evidence="3" id="KW-1185">Reference proteome</keyword>
<proteinExistence type="predicted"/>
<gene>
    <name evidence="2" type="ORF">AVEN_77158_1</name>
</gene>
<evidence type="ECO:0000313" key="2">
    <source>
        <dbReference type="EMBL" id="GBM75790.1"/>
    </source>
</evidence>
<feature type="compositionally biased region" description="Polar residues" evidence="1">
    <location>
        <begin position="119"/>
        <end position="132"/>
    </location>
</feature>
<evidence type="ECO:0000313" key="3">
    <source>
        <dbReference type="Proteomes" id="UP000499080"/>
    </source>
</evidence>
<dbReference type="Proteomes" id="UP000499080">
    <property type="component" value="Unassembled WGS sequence"/>
</dbReference>
<dbReference type="EMBL" id="BGPR01002578">
    <property type="protein sequence ID" value="GBM75790.1"/>
    <property type="molecule type" value="Genomic_DNA"/>
</dbReference>
<dbReference type="AlphaFoldDB" id="A0A4Y2IDZ4"/>
<accession>A0A4Y2IDZ4</accession>
<comment type="caution">
    <text evidence="2">The sequence shown here is derived from an EMBL/GenBank/DDBJ whole genome shotgun (WGS) entry which is preliminary data.</text>
</comment>
<evidence type="ECO:0000256" key="1">
    <source>
        <dbReference type="SAM" id="MobiDB-lite"/>
    </source>
</evidence>
<feature type="region of interest" description="Disordered" evidence="1">
    <location>
        <begin position="98"/>
        <end position="132"/>
    </location>
</feature>